<feature type="transmembrane region" description="Helical" evidence="1">
    <location>
        <begin position="55"/>
        <end position="75"/>
    </location>
</feature>
<dbReference type="Proteomes" id="UP000790833">
    <property type="component" value="Unassembled WGS sequence"/>
</dbReference>
<dbReference type="InterPro" id="IPR013862">
    <property type="entry name" value="Kei1"/>
</dbReference>
<dbReference type="GO" id="GO:0070917">
    <property type="term" value="F:inositol phosphoceramide synthase regulator activity"/>
    <property type="evidence" value="ECO:0007669"/>
    <property type="project" value="InterPro"/>
</dbReference>
<dbReference type="GO" id="GO:0006673">
    <property type="term" value="P:inositol phosphoceramide metabolic process"/>
    <property type="evidence" value="ECO:0007669"/>
    <property type="project" value="InterPro"/>
</dbReference>
<proteinExistence type="predicted"/>
<dbReference type="PANTHER" id="PTHR28077:SF1">
    <property type="entry name" value="INOSITOL PHOSPHORYLCERAMIDE SYNTHASE REGULATORY SUBUNIT KEI1"/>
    <property type="match status" value="1"/>
</dbReference>
<dbReference type="OrthoDB" id="3338076at2759"/>
<evidence type="ECO:0000256" key="1">
    <source>
        <dbReference type="SAM" id="Phobius"/>
    </source>
</evidence>
<keyword evidence="1" id="KW-1133">Transmembrane helix</keyword>
<dbReference type="Pfam" id="PF08552">
    <property type="entry name" value="Kei1"/>
    <property type="match status" value="1"/>
</dbReference>
<name>A0A9P8AK84_9ASCO</name>
<feature type="transmembrane region" description="Helical" evidence="1">
    <location>
        <begin position="12"/>
        <end position="35"/>
    </location>
</feature>
<evidence type="ECO:0000313" key="3">
    <source>
        <dbReference type="Proteomes" id="UP000790833"/>
    </source>
</evidence>
<keyword evidence="1" id="KW-0472">Membrane</keyword>
<dbReference type="PANTHER" id="PTHR28077">
    <property type="entry name" value="INOSITOL PHOSPHORYLCERAMIDE SYNTHASE REGULATORY SUBUNIT KEI1"/>
    <property type="match status" value="1"/>
</dbReference>
<protein>
    <recommendedName>
        <fullName evidence="4">DUF1753-domain-containing protein</fullName>
    </recommendedName>
</protein>
<evidence type="ECO:0000313" key="2">
    <source>
        <dbReference type="EMBL" id="KAG7196215.1"/>
    </source>
</evidence>
<comment type="caution">
    <text evidence="2">The sequence shown here is derived from an EMBL/GenBank/DDBJ whole genome shotgun (WGS) entry which is preliminary data.</text>
</comment>
<dbReference type="GO" id="GO:0070916">
    <property type="term" value="C:inositol phosphoceramide synthase complex"/>
    <property type="evidence" value="ECO:0007669"/>
    <property type="project" value="TreeGrafter"/>
</dbReference>
<organism evidence="2 3">
    <name type="scientific">Scheffersomyces spartinae</name>
    <dbReference type="NCBI Taxonomy" id="45513"/>
    <lineage>
        <taxon>Eukaryota</taxon>
        <taxon>Fungi</taxon>
        <taxon>Dikarya</taxon>
        <taxon>Ascomycota</taxon>
        <taxon>Saccharomycotina</taxon>
        <taxon>Pichiomycetes</taxon>
        <taxon>Debaryomycetaceae</taxon>
        <taxon>Scheffersomyces</taxon>
    </lineage>
</organism>
<accession>A0A9P8AK84</accession>
<dbReference type="GeneID" id="66113602"/>
<evidence type="ECO:0008006" key="4">
    <source>
        <dbReference type="Google" id="ProtNLM"/>
    </source>
</evidence>
<keyword evidence="1" id="KW-0812">Transmembrane</keyword>
<dbReference type="RefSeq" id="XP_043051760.1">
    <property type="nucleotide sequence ID" value="XM_043191083.1"/>
</dbReference>
<dbReference type="GO" id="GO:0000139">
    <property type="term" value="C:Golgi membrane"/>
    <property type="evidence" value="ECO:0007669"/>
    <property type="project" value="TreeGrafter"/>
</dbReference>
<feature type="transmembrane region" description="Helical" evidence="1">
    <location>
        <begin position="87"/>
        <end position="114"/>
    </location>
</feature>
<feature type="transmembrane region" description="Helical" evidence="1">
    <location>
        <begin position="169"/>
        <end position="197"/>
    </location>
</feature>
<gene>
    <name evidence="2" type="ORF">KQ657_000228</name>
</gene>
<dbReference type="EMBL" id="JAHMUF010000001">
    <property type="protein sequence ID" value="KAG7196215.1"/>
    <property type="molecule type" value="Genomic_DNA"/>
</dbReference>
<reference evidence="2" key="1">
    <citation type="submission" date="2021-03" db="EMBL/GenBank/DDBJ databases">
        <authorList>
            <person name="Palmer J.M."/>
        </authorList>
    </citation>
    <scope>NUCLEOTIDE SEQUENCE</scope>
    <source>
        <strain evidence="2">ARV_011</strain>
    </source>
</reference>
<dbReference type="AlphaFoldDB" id="A0A9P8AK84"/>
<keyword evidence="3" id="KW-1185">Reference proteome</keyword>
<sequence>MRSRPSTLVRILPLKFFGVIPLYLGVEVILGITILNKAGGVYGFFSLITGHPINFWQWVYNFLCVAVLPVYVSSLMNVTTKGNTKKFSLCCITYVLDTIIGLFFTLHFGLWWYFTEGNVNYGERSRTSDSVAMHFKRANQIGSSSSQKYTEPQMPMPTYGESSLSRETFIILASTIVVTLFRLYFTLAIVSFTRLLLKQESVARRSSERNEVQAQGFEVYDEGDGWIAWIKYEFRHLRDDLEHHSKHLLDRYFAIQP</sequence>